<feature type="domain" description="HTH hxlR-type" evidence="4">
    <location>
        <begin position="19"/>
        <end position="118"/>
    </location>
</feature>
<evidence type="ECO:0000256" key="1">
    <source>
        <dbReference type="ARBA" id="ARBA00023015"/>
    </source>
</evidence>
<dbReference type="Pfam" id="PF01638">
    <property type="entry name" value="HxlR"/>
    <property type="match status" value="1"/>
</dbReference>
<organism evidence="5 6">
    <name type="scientific">Yinghuangia aomiensis</name>
    <dbReference type="NCBI Taxonomy" id="676205"/>
    <lineage>
        <taxon>Bacteria</taxon>
        <taxon>Bacillati</taxon>
        <taxon>Actinomycetota</taxon>
        <taxon>Actinomycetes</taxon>
        <taxon>Kitasatosporales</taxon>
        <taxon>Streptomycetaceae</taxon>
        <taxon>Yinghuangia</taxon>
    </lineage>
</organism>
<protein>
    <submittedName>
        <fullName evidence="5">Helix-turn-helix domain-containing protein</fullName>
    </submittedName>
</protein>
<keyword evidence="1" id="KW-0805">Transcription regulation</keyword>
<evidence type="ECO:0000313" key="5">
    <source>
        <dbReference type="EMBL" id="GAA4968792.1"/>
    </source>
</evidence>
<dbReference type="PROSITE" id="PS51118">
    <property type="entry name" value="HTH_HXLR"/>
    <property type="match status" value="1"/>
</dbReference>
<proteinExistence type="predicted"/>
<dbReference type="SUPFAM" id="SSF46785">
    <property type="entry name" value="Winged helix' DNA-binding domain"/>
    <property type="match status" value="1"/>
</dbReference>
<dbReference type="InterPro" id="IPR036390">
    <property type="entry name" value="WH_DNA-bd_sf"/>
</dbReference>
<keyword evidence="6" id="KW-1185">Reference proteome</keyword>
<dbReference type="InterPro" id="IPR011991">
    <property type="entry name" value="ArsR-like_HTH"/>
</dbReference>
<dbReference type="RefSeq" id="WP_345676674.1">
    <property type="nucleotide sequence ID" value="NZ_BAABHS010000012.1"/>
</dbReference>
<comment type="caution">
    <text evidence="5">The sequence shown here is derived from an EMBL/GenBank/DDBJ whole genome shotgun (WGS) entry which is preliminary data.</text>
</comment>
<accession>A0ABP9HDY0</accession>
<reference evidence="6" key="1">
    <citation type="journal article" date="2019" name="Int. J. Syst. Evol. Microbiol.">
        <title>The Global Catalogue of Microorganisms (GCM) 10K type strain sequencing project: providing services to taxonomists for standard genome sequencing and annotation.</title>
        <authorList>
            <consortium name="The Broad Institute Genomics Platform"/>
            <consortium name="The Broad Institute Genome Sequencing Center for Infectious Disease"/>
            <person name="Wu L."/>
            <person name="Ma J."/>
        </authorList>
    </citation>
    <scope>NUCLEOTIDE SEQUENCE [LARGE SCALE GENOMIC DNA]</scope>
    <source>
        <strain evidence="6">JCM 17986</strain>
    </source>
</reference>
<dbReference type="PANTHER" id="PTHR33204">
    <property type="entry name" value="TRANSCRIPTIONAL REGULATOR, MARR FAMILY"/>
    <property type="match status" value="1"/>
</dbReference>
<evidence type="ECO:0000256" key="3">
    <source>
        <dbReference type="ARBA" id="ARBA00023163"/>
    </source>
</evidence>
<dbReference type="EMBL" id="BAABHS010000012">
    <property type="protein sequence ID" value="GAA4968792.1"/>
    <property type="molecule type" value="Genomic_DNA"/>
</dbReference>
<name>A0ABP9HDY0_9ACTN</name>
<evidence type="ECO:0000313" key="6">
    <source>
        <dbReference type="Proteomes" id="UP001500466"/>
    </source>
</evidence>
<dbReference type="InterPro" id="IPR036388">
    <property type="entry name" value="WH-like_DNA-bd_sf"/>
</dbReference>
<dbReference type="Gene3D" id="1.10.10.10">
    <property type="entry name" value="Winged helix-like DNA-binding domain superfamily/Winged helix DNA-binding domain"/>
    <property type="match status" value="1"/>
</dbReference>
<evidence type="ECO:0000256" key="2">
    <source>
        <dbReference type="ARBA" id="ARBA00023125"/>
    </source>
</evidence>
<keyword evidence="3" id="KW-0804">Transcription</keyword>
<dbReference type="InterPro" id="IPR002577">
    <property type="entry name" value="HTH_HxlR"/>
</dbReference>
<gene>
    <name evidence="5" type="ORF">GCM10023205_37490</name>
</gene>
<evidence type="ECO:0000259" key="4">
    <source>
        <dbReference type="PROSITE" id="PS51118"/>
    </source>
</evidence>
<sequence>MEADRLTAELGGDVFASDCRARIAFDVLANRWDSVIVYVLGENGPMRPVELRARIGGVSAKVLNEALRRLEGNGLVNRRRYAEAPPRVDYALTEAGGALVGPIQAMGEWAAVHGDAVVAAQDSAQRRQTG</sequence>
<dbReference type="CDD" id="cd00090">
    <property type="entry name" value="HTH_ARSR"/>
    <property type="match status" value="1"/>
</dbReference>
<keyword evidence="2" id="KW-0238">DNA-binding</keyword>
<dbReference type="Proteomes" id="UP001500466">
    <property type="component" value="Unassembled WGS sequence"/>
</dbReference>